<dbReference type="RefSeq" id="WP_225698255.1">
    <property type="nucleotide sequence ID" value="NZ_JAIXNE010000002.1"/>
</dbReference>
<name>A0A9X1HUG0_9BACT</name>
<evidence type="ECO:0000313" key="3">
    <source>
        <dbReference type="EMBL" id="MCA6077455.1"/>
    </source>
</evidence>
<dbReference type="Proteomes" id="UP001139409">
    <property type="component" value="Unassembled WGS sequence"/>
</dbReference>
<dbReference type="EMBL" id="JAIXNE010000004">
    <property type="protein sequence ID" value="MCA6077455.1"/>
    <property type="molecule type" value="Genomic_DNA"/>
</dbReference>
<evidence type="ECO:0000313" key="4">
    <source>
        <dbReference type="Proteomes" id="UP001139409"/>
    </source>
</evidence>
<gene>
    <name evidence="1" type="ORF">LDX50_09725</name>
    <name evidence="2" type="ORF">LDX50_15695</name>
    <name evidence="3" type="ORF">LDX50_21415</name>
</gene>
<sequence>MTFNALTIKTSTLIPILLICAGFFYGCNTNKTENDSDEDIVEALAPEPTYIEYTVTGMKFDGPTTIPSGWTTIRLNNLSAMTHFALVERIPDSISVADQQQLVAPVFQNFMDNYNGKPLSAPDAGMELPAWFGGIEYLGGPGLVAPQYAAETTVFLEPGNYMLECYVKTDGIFHSYNPDPDQMGMVLGLTVTAENSGLAEPVPTMEVSVSSTEGITVNGSPAEGLNIVKVTFTDQAVYENFVGHDVHIVKLDEDADQAAVAAWMNWTTPDGLQTPSPATFVGGVNDMAAGGVGYIHVNLEPGTYAWVAEIPDPASRGMFQVFTVGGAM</sequence>
<comment type="caution">
    <text evidence="2">The sequence shown here is derived from an EMBL/GenBank/DDBJ whole genome shotgun (WGS) entry which is preliminary data.</text>
</comment>
<organism evidence="2 4">
    <name type="scientific">Fulvivirga sedimenti</name>
    <dbReference type="NCBI Taxonomy" id="2879465"/>
    <lineage>
        <taxon>Bacteria</taxon>
        <taxon>Pseudomonadati</taxon>
        <taxon>Bacteroidota</taxon>
        <taxon>Cytophagia</taxon>
        <taxon>Cytophagales</taxon>
        <taxon>Fulvivirgaceae</taxon>
        <taxon>Fulvivirga</taxon>
    </lineage>
</organism>
<accession>A0A9X1HUG0</accession>
<keyword evidence="4" id="KW-1185">Reference proteome</keyword>
<dbReference type="AlphaFoldDB" id="A0A9X1HUG0"/>
<evidence type="ECO:0000313" key="2">
    <source>
        <dbReference type="EMBL" id="MCA6076327.1"/>
    </source>
</evidence>
<reference evidence="2" key="1">
    <citation type="submission" date="2021-09" db="EMBL/GenBank/DDBJ databases">
        <title>Fulvivirga sp. isolated from coastal sediment.</title>
        <authorList>
            <person name="Yu H."/>
        </authorList>
    </citation>
    <scope>NUCLEOTIDE SEQUENCE</scope>
    <source>
        <strain evidence="2">1062</strain>
    </source>
</reference>
<proteinExistence type="predicted"/>
<protein>
    <submittedName>
        <fullName evidence="2">Uncharacterized protein</fullName>
    </submittedName>
</protein>
<evidence type="ECO:0000313" key="1">
    <source>
        <dbReference type="EMBL" id="MCA6075150.1"/>
    </source>
</evidence>
<dbReference type="EMBL" id="JAIXNE010000002">
    <property type="protein sequence ID" value="MCA6075150.1"/>
    <property type="molecule type" value="Genomic_DNA"/>
</dbReference>
<dbReference type="EMBL" id="JAIXNE010000003">
    <property type="protein sequence ID" value="MCA6076327.1"/>
    <property type="molecule type" value="Genomic_DNA"/>
</dbReference>